<keyword evidence="2 3" id="KW-0143">Chaperone</keyword>
<dbReference type="Proteomes" id="UP000007802">
    <property type="component" value="Unassembled WGS sequence"/>
</dbReference>
<protein>
    <recommendedName>
        <fullName evidence="3">Tubulin-specific chaperone A</fullName>
    </recommendedName>
</protein>
<dbReference type="PANTHER" id="PTHR21500:SF0">
    <property type="entry name" value="TUBULIN-SPECIFIC CHAPERONE A"/>
    <property type="match status" value="1"/>
</dbReference>
<accession>F2TF60</accession>
<reference evidence="5" key="1">
    <citation type="submission" date="2010-03" db="EMBL/GenBank/DDBJ databases">
        <title>Annotation of Blastomyces dermatitidis strain ATCC 18188.</title>
        <authorList>
            <consortium name="The Broad Institute Genome Sequencing Platform"/>
            <consortium name="Broad Institute Genome Sequencing Center for Infectious Disease."/>
            <person name="Cuomo C."/>
            <person name="Klein B."/>
            <person name="Sullivan T."/>
            <person name="Heitman J."/>
            <person name="Young S."/>
            <person name="Zeng Q."/>
            <person name="Gargeya S."/>
            <person name="Alvarado L."/>
            <person name="Berlin A.M."/>
            <person name="Chapman S.B."/>
            <person name="Chen Z."/>
            <person name="Freedman E."/>
            <person name="Gellesch M."/>
            <person name="Goldberg J."/>
            <person name="Griggs A."/>
            <person name="Gujja S."/>
            <person name="Heilman E."/>
            <person name="Heiman D."/>
            <person name="Howarth C."/>
            <person name="Mehta T."/>
            <person name="Neiman D."/>
            <person name="Pearson M."/>
            <person name="Roberts A."/>
            <person name="Saif S."/>
            <person name="Shea T."/>
            <person name="Shenoy N."/>
            <person name="Sisk P."/>
            <person name="Stolte C."/>
            <person name="Sykes S."/>
            <person name="White J."/>
            <person name="Yandava C."/>
            <person name="Haas B."/>
            <person name="Nusbaum C."/>
            <person name="Birren B."/>
        </authorList>
    </citation>
    <scope>NUCLEOTIDE SEQUENCE [LARGE SCALE GENOMIC DNA]</scope>
    <source>
        <strain evidence="5">ATCC 18188</strain>
    </source>
</reference>
<dbReference type="HOGENOM" id="CLU_130569_0_0_1"/>
<dbReference type="InterPro" id="IPR004226">
    <property type="entry name" value="TBCA"/>
</dbReference>
<dbReference type="OrthoDB" id="296187at2759"/>
<name>F2TF60_AJEDA</name>
<dbReference type="AlphaFoldDB" id="F2TF60"/>
<evidence type="ECO:0000256" key="3">
    <source>
        <dbReference type="RuleBase" id="RU364030"/>
    </source>
</evidence>
<comment type="subcellular location">
    <subcellularLocation>
        <location evidence="3">Cytoplasm</location>
        <location evidence="3">Cytoskeleton</location>
    </subcellularLocation>
</comment>
<dbReference type="GO" id="GO:0007021">
    <property type="term" value="P:tubulin complex assembly"/>
    <property type="evidence" value="ECO:0007669"/>
    <property type="project" value="UniProtKB-UniRule"/>
</dbReference>
<evidence type="ECO:0000256" key="2">
    <source>
        <dbReference type="ARBA" id="ARBA00023186"/>
    </source>
</evidence>
<sequence>MESCVPYPLSRIAITQVQQNEAPYDQKWRLCPPLSIATSAVRRLVKEEASYHRELKQQEERIKRLDAEQPGEDEDGNREFMLRQERQALEETKKVLPNMKQKILEAIAKVDHLLVEEGQKGMGSNVDEINAAKEAISQAMTAVREVS</sequence>
<dbReference type="GO" id="GO:0007023">
    <property type="term" value="P:post-chaperonin tubulin folding pathway"/>
    <property type="evidence" value="ECO:0007669"/>
    <property type="project" value="UniProtKB-UniRule"/>
</dbReference>
<dbReference type="GO" id="GO:0048487">
    <property type="term" value="F:beta-tubulin binding"/>
    <property type="evidence" value="ECO:0007669"/>
    <property type="project" value="InterPro"/>
</dbReference>
<keyword evidence="3" id="KW-0206">Cytoskeleton</keyword>
<keyword evidence="3" id="KW-0963">Cytoplasm</keyword>
<evidence type="ECO:0000256" key="1">
    <source>
        <dbReference type="ARBA" id="ARBA00006806"/>
    </source>
</evidence>
<gene>
    <name evidence="5" type="ORF">BDDG_04816</name>
</gene>
<evidence type="ECO:0000313" key="5">
    <source>
        <dbReference type="EMBL" id="EGE81873.2"/>
    </source>
</evidence>
<dbReference type="SUPFAM" id="SSF46988">
    <property type="entry name" value="Tubulin chaperone cofactor A"/>
    <property type="match status" value="1"/>
</dbReference>
<organism evidence="5">
    <name type="scientific">Ajellomyces dermatitidis (strain ATCC 18188 / CBS 674.68)</name>
    <name type="common">Blastomyces dermatitidis</name>
    <dbReference type="NCBI Taxonomy" id="653446"/>
    <lineage>
        <taxon>Eukaryota</taxon>
        <taxon>Fungi</taxon>
        <taxon>Dikarya</taxon>
        <taxon>Ascomycota</taxon>
        <taxon>Pezizomycotina</taxon>
        <taxon>Eurotiomycetes</taxon>
        <taxon>Eurotiomycetidae</taxon>
        <taxon>Onygenales</taxon>
        <taxon>Ajellomycetaceae</taxon>
        <taxon>Blastomyces</taxon>
    </lineage>
</organism>
<dbReference type="PANTHER" id="PTHR21500">
    <property type="entry name" value="TUBULIN-SPECIFIC CHAPERONE A"/>
    <property type="match status" value="1"/>
</dbReference>
<dbReference type="InterPro" id="IPR036126">
    <property type="entry name" value="TBCA_sf"/>
</dbReference>
<dbReference type="EMBL" id="GG749429">
    <property type="protein sequence ID" value="EGE81873.2"/>
    <property type="molecule type" value="Genomic_DNA"/>
</dbReference>
<dbReference type="GO" id="GO:0005829">
    <property type="term" value="C:cytosol"/>
    <property type="evidence" value="ECO:0007669"/>
    <property type="project" value="TreeGrafter"/>
</dbReference>
<comment type="subunit">
    <text evidence="3">Supercomplex made of cofactors A to E. Cofactors A and D function by capturing and stabilizing tubulin in a quasi-native conformation. Cofactor E binds to the cofactor D-tubulin complex; interaction with cofactor C then causes the release of tubulin polypeptides that are committed to the native state.</text>
</comment>
<dbReference type="Pfam" id="PF02970">
    <property type="entry name" value="TBCA"/>
    <property type="match status" value="1"/>
</dbReference>
<dbReference type="GO" id="GO:0005874">
    <property type="term" value="C:microtubule"/>
    <property type="evidence" value="ECO:0007669"/>
    <property type="project" value="UniProtKB-KW"/>
</dbReference>
<evidence type="ECO:0000256" key="4">
    <source>
        <dbReference type="SAM" id="MobiDB-lite"/>
    </source>
</evidence>
<keyword evidence="3" id="KW-0493">Microtubule</keyword>
<comment type="similarity">
    <text evidence="1 3">Belongs to the TBCA family.</text>
</comment>
<dbReference type="Gene3D" id="1.20.58.90">
    <property type="match status" value="1"/>
</dbReference>
<feature type="region of interest" description="Disordered" evidence="4">
    <location>
        <begin position="60"/>
        <end position="79"/>
    </location>
</feature>
<proteinExistence type="inferred from homology"/>